<dbReference type="EMBL" id="RJKX01000019">
    <property type="protein sequence ID" value="ROP81077.1"/>
    <property type="molecule type" value="Genomic_DNA"/>
</dbReference>
<accession>A0A3N1KP06</accession>
<comment type="caution">
    <text evidence="1">The sequence shown here is derived from an EMBL/GenBank/DDBJ whole genome shotgun (WGS) entry which is preliminary data.</text>
</comment>
<sequence length="278" mass="29611">MTTAAGDPVPAVPESAAEGEIAEIFADIRATFGVAVVNLVWRHLATIPGALPWCWAAVRPAYREGSVPFQAAALRRALPLPAVPAPPAVVFDAIGIGPDDRAHIRRVLDSYDQTNAMALIALTALSLRLEGRVPAAESGGRARIPAIDGPMPRLLARSEMTPDAANLVARLDALGRRPDERIVASMYRHLSHWPAYLGLSLVQLAPLAADGRLAQAIEAAGLLARDGARRIAADLTPPDRPLDPAARAAARRGIEEFTRHPIARMVPIAALLRRLMPA</sequence>
<evidence type="ECO:0000313" key="2">
    <source>
        <dbReference type="Proteomes" id="UP000278222"/>
    </source>
</evidence>
<protein>
    <submittedName>
        <fullName evidence="1">Uncharacterized protein</fullName>
    </submittedName>
</protein>
<gene>
    <name evidence="1" type="ORF">EDC65_5412</name>
</gene>
<keyword evidence="2" id="KW-1185">Reference proteome</keyword>
<dbReference type="RefSeq" id="WP_123695581.1">
    <property type="nucleotide sequence ID" value="NZ_AP019700.1"/>
</dbReference>
<dbReference type="Proteomes" id="UP000278222">
    <property type="component" value="Unassembled WGS sequence"/>
</dbReference>
<dbReference type="AlphaFoldDB" id="A0A3N1KP06"/>
<proteinExistence type="predicted"/>
<evidence type="ECO:0000313" key="1">
    <source>
        <dbReference type="EMBL" id="ROP81077.1"/>
    </source>
</evidence>
<dbReference type="OrthoDB" id="3574324at2"/>
<dbReference type="InterPro" id="IPR029032">
    <property type="entry name" value="AhpD-like"/>
</dbReference>
<reference evidence="1 2" key="1">
    <citation type="submission" date="2018-11" db="EMBL/GenBank/DDBJ databases">
        <title>Genomic Encyclopedia of Type Strains, Phase IV (KMG-IV): sequencing the most valuable type-strain genomes for metagenomic binning, comparative biology and taxonomic classification.</title>
        <authorList>
            <person name="Goeker M."/>
        </authorList>
    </citation>
    <scope>NUCLEOTIDE SEQUENCE [LARGE SCALE GENOMIC DNA]</scope>
    <source>
        <strain evidence="1 2">DSM 5900</strain>
    </source>
</reference>
<name>A0A3N1KP06_9PROT</name>
<dbReference type="Gene3D" id="1.20.1290.10">
    <property type="entry name" value="AhpD-like"/>
    <property type="match status" value="1"/>
</dbReference>
<organism evidence="1 2">
    <name type="scientific">Stella humosa</name>
    <dbReference type="NCBI Taxonomy" id="94"/>
    <lineage>
        <taxon>Bacteria</taxon>
        <taxon>Pseudomonadati</taxon>
        <taxon>Pseudomonadota</taxon>
        <taxon>Alphaproteobacteria</taxon>
        <taxon>Rhodospirillales</taxon>
        <taxon>Stellaceae</taxon>
        <taxon>Stella</taxon>
    </lineage>
</organism>